<feature type="domain" description="NLE" evidence="6">
    <location>
        <begin position="9"/>
        <end position="53"/>
    </location>
</feature>
<dbReference type="GO" id="GO:0005730">
    <property type="term" value="C:nucleolus"/>
    <property type="evidence" value="ECO:0007669"/>
    <property type="project" value="TreeGrafter"/>
</dbReference>
<name>A0AAD6KJN5_9ROSI</name>
<dbReference type="PANTHER" id="PTHR19848:SF0">
    <property type="entry name" value="NOTCHLESS PROTEIN HOMOLOG 1"/>
    <property type="match status" value="1"/>
</dbReference>
<feature type="repeat" description="WD" evidence="5">
    <location>
        <begin position="90"/>
        <end position="121"/>
    </location>
</feature>
<dbReference type="Proteomes" id="UP001162972">
    <property type="component" value="Chromosome 16"/>
</dbReference>
<dbReference type="AlphaFoldDB" id="A0AAD6KJN5"/>
<accession>A0AAD6KJN5</accession>
<dbReference type="InterPro" id="IPR011047">
    <property type="entry name" value="Quinoprotein_ADH-like_sf"/>
</dbReference>
<dbReference type="PANTHER" id="PTHR19848">
    <property type="entry name" value="WD40 REPEAT PROTEIN"/>
    <property type="match status" value="1"/>
</dbReference>
<keyword evidence="8" id="KW-1185">Reference proteome</keyword>
<evidence type="ECO:0000256" key="5">
    <source>
        <dbReference type="PROSITE-ProRule" id="PRU00221"/>
    </source>
</evidence>
<dbReference type="InterPro" id="IPR015943">
    <property type="entry name" value="WD40/YVTN_repeat-like_dom_sf"/>
</dbReference>
<dbReference type="SUPFAM" id="SSF50998">
    <property type="entry name" value="Quinoprotein alcohol dehydrogenase-like"/>
    <property type="match status" value="1"/>
</dbReference>
<evidence type="ECO:0000256" key="1">
    <source>
        <dbReference type="ARBA" id="ARBA00004123"/>
    </source>
</evidence>
<dbReference type="Gene3D" id="2.130.10.10">
    <property type="entry name" value="YVTN repeat-like/Quinoprotein amine dehydrogenase"/>
    <property type="match status" value="1"/>
</dbReference>
<dbReference type="SMART" id="SM00320">
    <property type="entry name" value="WD40"/>
    <property type="match status" value="1"/>
</dbReference>
<comment type="subcellular location">
    <subcellularLocation>
        <location evidence="1">Nucleus</location>
    </subcellularLocation>
</comment>
<sequence length="162" mass="17814">MEDETVNNIICQFTDPEGTPLKAPLYIPQNAGPRQIVNKLLNNEEKLPYAFFYIGSRACRAPRNLLAEKQRFGGEGAANCLSAASYFPNSSRHKNWVLCTAWSPDGKHLVSGSKAGELQCWAPQAGKPSGNPLVVKSLTIRLADILAIYTDRGNPMQLKNQL</sequence>
<evidence type="ECO:0000256" key="3">
    <source>
        <dbReference type="ARBA" id="ARBA00022737"/>
    </source>
</evidence>
<keyword evidence="3" id="KW-0677">Repeat</keyword>
<dbReference type="InterPro" id="IPR012972">
    <property type="entry name" value="NLE"/>
</dbReference>
<dbReference type="InterPro" id="IPR001680">
    <property type="entry name" value="WD40_rpt"/>
</dbReference>
<dbReference type="EMBL" id="JAPFFJ010000006">
    <property type="protein sequence ID" value="KAJ6424711.1"/>
    <property type="molecule type" value="Genomic_DNA"/>
</dbReference>
<protein>
    <recommendedName>
        <fullName evidence="6">NLE domain-containing protein</fullName>
    </recommendedName>
</protein>
<comment type="caution">
    <text evidence="7">The sequence shown here is derived from an EMBL/GenBank/DDBJ whole genome shotgun (WGS) entry which is preliminary data.</text>
</comment>
<reference evidence="7 8" key="1">
    <citation type="journal article" date="2023" name="Int. J. Mol. Sci.">
        <title>De Novo Assembly and Annotation of 11 Diverse Shrub Willow (Salix) Genomes Reveals Novel Gene Organization in Sex-Linked Regions.</title>
        <authorList>
            <person name="Hyden B."/>
            <person name="Feng K."/>
            <person name="Yates T.B."/>
            <person name="Jawdy S."/>
            <person name="Cereghino C."/>
            <person name="Smart L.B."/>
            <person name="Muchero W."/>
        </authorList>
    </citation>
    <scope>NUCLEOTIDE SEQUENCE [LARGE SCALE GENOMIC DNA]</scope>
    <source>
        <tissue evidence="7">Shoot tip</tissue>
    </source>
</reference>
<organism evidence="7 8">
    <name type="scientific">Salix udensis</name>
    <dbReference type="NCBI Taxonomy" id="889485"/>
    <lineage>
        <taxon>Eukaryota</taxon>
        <taxon>Viridiplantae</taxon>
        <taxon>Streptophyta</taxon>
        <taxon>Embryophyta</taxon>
        <taxon>Tracheophyta</taxon>
        <taxon>Spermatophyta</taxon>
        <taxon>Magnoliopsida</taxon>
        <taxon>eudicotyledons</taxon>
        <taxon>Gunneridae</taxon>
        <taxon>Pentapetalae</taxon>
        <taxon>rosids</taxon>
        <taxon>fabids</taxon>
        <taxon>Malpighiales</taxon>
        <taxon>Salicaceae</taxon>
        <taxon>Saliceae</taxon>
        <taxon>Salix</taxon>
    </lineage>
</organism>
<gene>
    <name evidence="7" type="ORF">OIU84_025470</name>
</gene>
<dbReference type="GO" id="GO:0000027">
    <property type="term" value="P:ribosomal large subunit assembly"/>
    <property type="evidence" value="ECO:0007669"/>
    <property type="project" value="TreeGrafter"/>
</dbReference>
<evidence type="ECO:0000259" key="6">
    <source>
        <dbReference type="Pfam" id="PF08154"/>
    </source>
</evidence>
<evidence type="ECO:0000256" key="4">
    <source>
        <dbReference type="ARBA" id="ARBA00023242"/>
    </source>
</evidence>
<dbReference type="Pfam" id="PF08154">
    <property type="entry name" value="NLE"/>
    <property type="match status" value="1"/>
</dbReference>
<evidence type="ECO:0000313" key="8">
    <source>
        <dbReference type="Proteomes" id="UP001162972"/>
    </source>
</evidence>
<dbReference type="PROSITE" id="PS50082">
    <property type="entry name" value="WD_REPEATS_2"/>
    <property type="match status" value="1"/>
</dbReference>
<evidence type="ECO:0000313" key="7">
    <source>
        <dbReference type="EMBL" id="KAJ6424711.1"/>
    </source>
</evidence>
<keyword evidence="4" id="KW-0539">Nucleus</keyword>
<keyword evidence="2 5" id="KW-0853">WD repeat</keyword>
<evidence type="ECO:0000256" key="2">
    <source>
        <dbReference type="ARBA" id="ARBA00022574"/>
    </source>
</evidence>
<proteinExistence type="predicted"/>